<dbReference type="RefSeq" id="XP_025552197.1">
    <property type="nucleotide sequence ID" value="XM_025697475.1"/>
</dbReference>
<feature type="signal peptide" evidence="1">
    <location>
        <begin position="1"/>
        <end position="23"/>
    </location>
</feature>
<evidence type="ECO:0000256" key="1">
    <source>
        <dbReference type="SAM" id="SignalP"/>
    </source>
</evidence>
<evidence type="ECO:0000313" key="3">
    <source>
        <dbReference type="Proteomes" id="UP000248961"/>
    </source>
</evidence>
<dbReference type="EMBL" id="KZ824280">
    <property type="protein sequence ID" value="RAL13043.1"/>
    <property type="molecule type" value="Genomic_DNA"/>
</dbReference>
<proteinExistence type="predicted"/>
<dbReference type="Proteomes" id="UP000248961">
    <property type="component" value="Unassembled WGS sequence"/>
</dbReference>
<dbReference type="VEuPathDB" id="FungiDB:BO97DRAFT_43110"/>
<organism evidence="2 3">
    <name type="scientific">Aspergillus homomorphus (strain CBS 101889)</name>
    <dbReference type="NCBI Taxonomy" id="1450537"/>
    <lineage>
        <taxon>Eukaryota</taxon>
        <taxon>Fungi</taxon>
        <taxon>Dikarya</taxon>
        <taxon>Ascomycota</taxon>
        <taxon>Pezizomycotina</taxon>
        <taxon>Eurotiomycetes</taxon>
        <taxon>Eurotiomycetidae</taxon>
        <taxon>Eurotiales</taxon>
        <taxon>Aspergillaceae</taxon>
        <taxon>Aspergillus</taxon>
        <taxon>Aspergillus subgen. Circumdati</taxon>
    </lineage>
</organism>
<sequence>MIVKLLFIAIFTFVSTLSPPVLALPSEPESGNGMPPSVGLLPLIKYLQRLGIAGVKLDRTLQTSKFDPDSLQNIGRLSDDIEDLVTQATGEAATLEVLDPIRSSQLTKNALLMKPVFGHLLNVIAMEVSLQLSPIWSCQEG</sequence>
<reference evidence="2 3" key="1">
    <citation type="submission" date="2018-02" db="EMBL/GenBank/DDBJ databases">
        <title>The genomes of Aspergillus section Nigri reveals drivers in fungal speciation.</title>
        <authorList>
            <consortium name="DOE Joint Genome Institute"/>
            <person name="Vesth T.C."/>
            <person name="Nybo J."/>
            <person name="Theobald S."/>
            <person name="Brandl J."/>
            <person name="Frisvad J.C."/>
            <person name="Nielsen K.F."/>
            <person name="Lyhne E.K."/>
            <person name="Kogle M.E."/>
            <person name="Kuo A."/>
            <person name="Riley R."/>
            <person name="Clum A."/>
            <person name="Nolan M."/>
            <person name="Lipzen A."/>
            <person name="Salamov A."/>
            <person name="Henrissat B."/>
            <person name="Wiebenga A."/>
            <person name="De vries R.P."/>
            <person name="Grigoriev I.V."/>
            <person name="Mortensen U.H."/>
            <person name="Andersen M.R."/>
            <person name="Baker S.E."/>
        </authorList>
    </citation>
    <scope>NUCLEOTIDE SEQUENCE [LARGE SCALE GENOMIC DNA]</scope>
    <source>
        <strain evidence="2 3">CBS 101889</strain>
    </source>
</reference>
<protein>
    <submittedName>
        <fullName evidence="2">Uncharacterized protein</fullName>
    </submittedName>
</protein>
<accession>A0A395I086</accession>
<evidence type="ECO:0000313" key="2">
    <source>
        <dbReference type="EMBL" id="RAL13043.1"/>
    </source>
</evidence>
<keyword evidence="1" id="KW-0732">Signal</keyword>
<name>A0A395I086_ASPHC</name>
<dbReference type="AlphaFoldDB" id="A0A395I086"/>
<dbReference type="GeneID" id="37201764"/>
<keyword evidence="3" id="KW-1185">Reference proteome</keyword>
<feature type="chain" id="PRO_5017263851" evidence="1">
    <location>
        <begin position="24"/>
        <end position="141"/>
    </location>
</feature>
<gene>
    <name evidence="2" type="ORF">BO97DRAFT_43110</name>
</gene>
<dbReference type="OrthoDB" id="4458977at2759"/>